<gene>
    <name evidence="5" type="ORF">ACFQ1T_11765</name>
</gene>
<accession>A0ABW3GIN3</accession>
<protein>
    <submittedName>
        <fullName evidence="5">GspE/PulE family protein</fullName>
    </submittedName>
</protein>
<proteinExistence type="inferred from homology"/>
<dbReference type="InterPro" id="IPR001482">
    <property type="entry name" value="T2SS/T4SS_dom"/>
</dbReference>
<dbReference type="PROSITE" id="PS00662">
    <property type="entry name" value="T2SP_E"/>
    <property type="match status" value="1"/>
</dbReference>
<dbReference type="CDD" id="cd01129">
    <property type="entry name" value="PulE-GspE-like"/>
    <property type="match status" value="1"/>
</dbReference>
<evidence type="ECO:0000256" key="2">
    <source>
        <dbReference type="ARBA" id="ARBA00022741"/>
    </source>
</evidence>
<dbReference type="Gene3D" id="3.40.50.300">
    <property type="entry name" value="P-loop containing nucleotide triphosphate hydrolases"/>
    <property type="match status" value="1"/>
</dbReference>
<comment type="similarity">
    <text evidence="1">Belongs to the GSP E family.</text>
</comment>
<keyword evidence="2" id="KW-0547">Nucleotide-binding</keyword>
<evidence type="ECO:0000313" key="6">
    <source>
        <dbReference type="Proteomes" id="UP001597106"/>
    </source>
</evidence>
<evidence type="ECO:0000259" key="4">
    <source>
        <dbReference type="PROSITE" id="PS00662"/>
    </source>
</evidence>
<dbReference type="Proteomes" id="UP001597106">
    <property type="component" value="Unassembled WGS sequence"/>
</dbReference>
<dbReference type="PANTHER" id="PTHR30258:SF1">
    <property type="entry name" value="PROTEIN TRANSPORT PROTEIN HOFB HOMOLOG"/>
    <property type="match status" value="1"/>
</dbReference>
<keyword evidence="6" id="KW-1185">Reference proteome</keyword>
<dbReference type="PANTHER" id="PTHR30258">
    <property type="entry name" value="TYPE II SECRETION SYSTEM PROTEIN GSPE-RELATED"/>
    <property type="match status" value="1"/>
</dbReference>
<sequence>MNQPLPNQHVPAEPLQSLSAELLSQAQTQALQQQRRVIEVLEDLLPVDTEILVSQLADLLHYPVATMRDMREWQVAFEVISYNEAQQKECLAFYDAQKTLILVFADPFNRQLPLWVQHAVKQPFVWQLAHRLEISAYLAGEEETMRAMDGVGLPSEQMQEGEDELVMQLSLKSIHEDANPIVKLINSTLYDALKTGASDIHLETHAGGLAVKYRIDGVMASIANSPGLDSAEQAISRIKVMAQLDIAERRIPQDGRFKVHAMGRLIDFRVSIMPSAFGEDAVLRVLDRKALTEQAQGLSLKALGFDADVIARFRKLASEPYGMVLVTGPTGSGKTTSLYAAISEVNTGFDKIITIEDPVEYQLPGVLQIPVNEKKGLTFARGLRSILRHDPDKIMVGEIRDAETAQIAVQAALTGHLVFSTVHANSVLDVIGRFMHMGVDPYHFVSAVNGIIAQRLVRALCPHCAEPFVPDADLLSASGLSAEQAASMQFMHAQGCGHCRGTGYKGRKAVAEILVLNDELREMIIARQPIRQLKEAAARNGMRTIREAAISAVAEGMTSLQEVNRVTFVA</sequence>
<dbReference type="SUPFAM" id="SSF160246">
    <property type="entry name" value="EspE N-terminal domain-like"/>
    <property type="match status" value="1"/>
</dbReference>
<comment type="caution">
    <text evidence="5">The sequence shown here is derived from an EMBL/GenBank/DDBJ whole genome shotgun (WGS) entry which is preliminary data.</text>
</comment>
<dbReference type="Pfam" id="PF00437">
    <property type="entry name" value="T2SSE"/>
    <property type="match status" value="1"/>
</dbReference>
<dbReference type="Gene3D" id="3.30.450.90">
    <property type="match status" value="1"/>
</dbReference>
<dbReference type="SUPFAM" id="SSF52540">
    <property type="entry name" value="P-loop containing nucleoside triphosphate hydrolases"/>
    <property type="match status" value="1"/>
</dbReference>
<evidence type="ECO:0000313" key="5">
    <source>
        <dbReference type="EMBL" id="MFD0930451.1"/>
    </source>
</evidence>
<name>A0ABW3GIN3_9PROT</name>
<dbReference type="RefSeq" id="WP_275357210.1">
    <property type="nucleotide sequence ID" value="NZ_JBHTJW010000003.1"/>
</dbReference>
<dbReference type="InterPro" id="IPR037257">
    <property type="entry name" value="T2SS_E_N_sf"/>
</dbReference>
<dbReference type="InterPro" id="IPR027417">
    <property type="entry name" value="P-loop_NTPase"/>
</dbReference>
<dbReference type="EMBL" id="JBHTJW010000003">
    <property type="protein sequence ID" value="MFD0930451.1"/>
    <property type="molecule type" value="Genomic_DNA"/>
</dbReference>
<evidence type="ECO:0000256" key="3">
    <source>
        <dbReference type="ARBA" id="ARBA00022840"/>
    </source>
</evidence>
<organism evidence="5 6">
    <name type="scientific">Methylophilus glucosoxydans</name>
    <dbReference type="NCBI Taxonomy" id="752553"/>
    <lineage>
        <taxon>Bacteria</taxon>
        <taxon>Pseudomonadati</taxon>
        <taxon>Pseudomonadota</taxon>
        <taxon>Betaproteobacteria</taxon>
        <taxon>Nitrosomonadales</taxon>
        <taxon>Methylophilaceae</taxon>
        <taxon>Methylophilus</taxon>
    </lineage>
</organism>
<keyword evidence="3" id="KW-0067">ATP-binding</keyword>
<feature type="domain" description="Bacterial type II secretion system protein E" evidence="4">
    <location>
        <begin position="387"/>
        <end position="401"/>
    </location>
</feature>
<evidence type="ECO:0000256" key="1">
    <source>
        <dbReference type="ARBA" id="ARBA00006611"/>
    </source>
</evidence>
<reference evidence="6" key="1">
    <citation type="journal article" date="2019" name="Int. J. Syst. Evol. Microbiol.">
        <title>The Global Catalogue of Microorganisms (GCM) 10K type strain sequencing project: providing services to taxonomists for standard genome sequencing and annotation.</title>
        <authorList>
            <consortium name="The Broad Institute Genomics Platform"/>
            <consortium name="The Broad Institute Genome Sequencing Center for Infectious Disease"/>
            <person name="Wu L."/>
            <person name="Ma J."/>
        </authorList>
    </citation>
    <scope>NUCLEOTIDE SEQUENCE [LARGE SCALE GENOMIC DNA]</scope>
    <source>
        <strain evidence="6">CCUG 59685</strain>
    </source>
</reference>